<sequence length="631" mass="70331">MMRFVKPVFAPFLLLVAVLLVYGRSLDIPWYFDDIQNIVENPVIRNFTESLGQLLQPRGLVGITFAINYHFGLTDPAGYHLVNIFLHFLVTCLVWWILSRWCAFSRSVALCGALLFALHPIQTQAVDYIVQRSVLLAALLSLASIALFLAAEDAAQDDCLAYSHGYSRILWLTALLLAAIAVLTKQNTATLPALIFLFANYRYPQRWRKQLLRLLPFLIAPLAVFVKQVILPSLAGADLSVITTVRELGTMQGVTPLNYFVTELSVLFLYVKMLLWPIGLRLEYAYPVITQPFTLGHALLFGAHLAILAGAFFSRKRFRALFLAVFWFYLALFVESSFLPLDPVFEHRLYLPLVGLTVLFCAVLEKVTGASSRALILPVVLLLVLGVMSWQRNELWRDPIAFSEDNVRKSPHSEGALVALAGRYLEAGRLEEALAASQRALAINPDYFRIYINLSSIYLDRQSPLAARRAALAGLLRVPDNVKLRKNLAISYLQTGQAEEGRMILRELLHSSADYSLRVLMARSYIDAKNWIAAEQELQRAIAMGVGRDALPYYLLGITQYEQRKLKPAAAALRAALAVNPNDEQALSGLGFILLEQGNSVSAREVAGRLKSFAPESAAALLAAIRQRVTP</sequence>
<dbReference type="OrthoDB" id="9778850at2"/>
<keyword evidence="1" id="KW-0677">Repeat</keyword>
<dbReference type="Gene3D" id="1.25.40.10">
    <property type="entry name" value="Tetratricopeptide repeat domain"/>
    <property type="match status" value="1"/>
</dbReference>
<keyword evidence="4" id="KW-0812">Transmembrane</keyword>
<dbReference type="PANTHER" id="PTHR44227:SF3">
    <property type="entry name" value="PROTEIN O-MANNOSYL-TRANSFERASE TMTC4"/>
    <property type="match status" value="1"/>
</dbReference>
<proteinExistence type="predicted"/>
<evidence type="ECO:0000256" key="4">
    <source>
        <dbReference type="SAM" id="Phobius"/>
    </source>
</evidence>
<dbReference type="PROSITE" id="PS50005">
    <property type="entry name" value="TPR"/>
    <property type="match status" value="2"/>
</dbReference>
<protein>
    <submittedName>
        <fullName evidence="5">Uncharacterized protein</fullName>
    </submittedName>
</protein>
<dbReference type="InterPro" id="IPR052346">
    <property type="entry name" value="O-mannosyl-transferase_TMTC"/>
</dbReference>
<keyword evidence="4" id="KW-0472">Membrane</keyword>
<evidence type="ECO:0000256" key="2">
    <source>
        <dbReference type="ARBA" id="ARBA00022803"/>
    </source>
</evidence>
<feature type="transmembrane region" description="Helical" evidence="4">
    <location>
        <begin position="320"/>
        <end position="341"/>
    </location>
</feature>
<dbReference type="Proteomes" id="UP000236340">
    <property type="component" value="Unassembled WGS sequence"/>
</dbReference>
<feature type="transmembrane region" description="Helical" evidence="4">
    <location>
        <begin position="347"/>
        <end position="367"/>
    </location>
</feature>
<dbReference type="AlphaFoldDB" id="A0A2K2H5K7"/>
<reference evidence="5 6" key="1">
    <citation type="journal article" date="2018" name="Genome Announc.">
        <title>Genome Sequence of Geothermobacter sp. HR-1 Iron Reducer from the Loihi Seamount.</title>
        <authorList>
            <person name="Smith H."/>
            <person name="Abuyen K."/>
            <person name="Tremblay J."/>
            <person name="Savalia P."/>
            <person name="Perez-Rodriguez I."/>
            <person name="Emerson D."/>
            <person name="Tully B."/>
            <person name="Amend J."/>
        </authorList>
    </citation>
    <scope>NUCLEOTIDE SEQUENCE [LARGE SCALE GENOMIC DNA]</scope>
    <source>
        <strain evidence="5 6">HR-1</strain>
    </source>
</reference>
<feature type="transmembrane region" description="Helical" evidence="4">
    <location>
        <begin position="374"/>
        <end position="390"/>
    </location>
</feature>
<feature type="transmembrane region" description="Helical" evidence="4">
    <location>
        <begin position="78"/>
        <end position="98"/>
    </location>
</feature>
<evidence type="ECO:0000313" key="6">
    <source>
        <dbReference type="Proteomes" id="UP000236340"/>
    </source>
</evidence>
<organism evidence="5 6">
    <name type="scientific">Geothermobacter hydrogeniphilus</name>
    <dbReference type="NCBI Taxonomy" id="1969733"/>
    <lineage>
        <taxon>Bacteria</taxon>
        <taxon>Pseudomonadati</taxon>
        <taxon>Thermodesulfobacteriota</taxon>
        <taxon>Desulfuromonadia</taxon>
        <taxon>Desulfuromonadales</taxon>
        <taxon>Geothermobacteraceae</taxon>
        <taxon>Geothermobacter</taxon>
    </lineage>
</organism>
<feature type="transmembrane region" description="Helical" evidence="4">
    <location>
        <begin position="211"/>
        <end position="230"/>
    </location>
</feature>
<dbReference type="RefSeq" id="WP_103116921.1">
    <property type="nucleotide sequence ID" value="NZ_PPFX01000070.1"/>
</dbReference>
<gene>
    <name evidence="5" type="ORF">C2E25_17090</name>
</gene>
<evidence type="ECO:0000256" key="1">
    <source>
        <dbReference type="ARBA" id="ARBA00022737"/>
    </source>
</evidence>
<feature type="repeat" description="TPR" evidence="3">
    <location>
        <begin position="550"/>
        <end position="583"/>
    </location>
</feature>
<dbReference type="SUPFAM" id="SSF48452">
    <property type="entry name" value="TPR-like"/>
    <property type="match status" value="1"/>
</dbReference>
<dbReference type="InterPro" id="IPR019734">
    <property type="entry name" value="TPR_rpt"/>
</dbReference>
<accession>A0A2K2H5K7</accession>
<keyword evidence="4" id="KW-1133">Transmembrane helix</keyword>
<keyword evidence="2 3" id="KW-0802">TPR repeat</keyword>
<comment type="caution">
    <text evidence="5">The sequence shown here is derived from an EMBL/GenBank/DDBJ whole genome shotgun (WGS) entry which is preliminary data.</text>
</comment>
<feature type="transmembrane region" description="Helical" evidence="4">
    <location>
        <begin position="171"/>
        <end position="199"/>
    </location>
</feature>
<dbReference type="InterPro" id="IPR011990">
    <property type="entry name" value="TPR-like_helical_dom_sf"/>
</dbReference>
<evidence type="ECO:0000256" key="3">
    <source>
        <dbReference type="PROSITE-ProRule" id="PRU00339"/>
    </source>
</evidence>
<dbReference type="EMBL" id="PPFX01000070">
    <property type="protein sequence ID" value="PNU18541.1"/>
    <property type="molecule type" value="Genomic_DNA"/>
</dbReference>
<feature type="repeat" description="TPR" evidence="3">
    <location>
        <begin position="414"/>
        <end position="447"/>
    </location>
</feature>
<feature type="transmembrane region" description="Helical" evidence="4">
    <location>
        <begin position="104"/>
        <end position="121"/>
    </location>
</feature>
<dbReference type="PANTHER" id="PTHR44227">
    <property type="match status" value="1"/>
</dbReference>
<evidence type="ECO:0000313" key="5">
    <source>
        <dbReference type="EMBL" id="PNU18541.1"/>
    </source>
</evidence>
<dbReference type="SMART" id="SM00028">
    <property type="entry name" value="TPR"/>
    <property type="match status" value="4"/>
</dbReference>
<feature type="transmembrane region" description="Helical" evidence="4">
    <location>
        <begin position="293"/>
        <end position="313"/>
    </location>
</feature>
<name>A0A2K2H5K7_9BACT</name>
<feature type="transmembrane region" description="Helical" evidence="4">
    <location>
        <begin position="133"/>
        <end position="151"/>
    </location>
</feature>